<keyword evidence="1" id="KW-1133">Transmembrane helix</keyword>
<keyword evidence="1" id="KW-0472">Membrane</keyword>
<reference evidence="2 3" key="1">
    <citation type="submission" date="2021-03" db="EMBL/GenBank/DDBJ databases">
        <title>Genomic Encyclopedia of Type Strains, Phase IV (KMG-IV): sequencing the most valuable type-strain genomes for metagenomic binning, comparative biology and taxonomic classification.</title>
        <authorList>
            <person name="Goeker M."/>
        </authorList>
    </citation>
    <scope>NUCLEOTIDE SEQUENCE [LARGE SCALE GENOMIC DNA]</scope>
    <source>
        <strain evidence="2 3">DSM 21292</strain>
    </source>
</reference>
<comment type="caution">
    <text evidence="2">The sequence shown here is derived from an EMBL/GenBank/DDBJ whole genome shotgun (WGS) entry which is preliminary data.</text>
</comment>
<name>A0ABS4RQQ2_PAEXY</name>
<dbReference type="Proteomes" id="UP000810207">
    <property type="component" value="Unassembled WGS sequence"/>
</dbReference>
<dbReference type="EMBL" id="JAGIKV010000005">
    <property type="protein sequence ID" value="MBP2245199.1"/>
    <property type="molecule type" value="Genomic_DNA"/>
</dbReference>
<evidence type="ECO:0000256" key="1">
    <source>
        <dbReference type="SAM" id="Phobius"/>
    </source>
</evidence>
<protein>
    <submittedName>
        <fullName evidence="2">Uncharacterized protein</fullName>
    </submittedName>
</protein>
<gene>
    <name evidence="2" type="ORF">J2Z28_001815</name>
</gene>
<organism evidence="2 3">
    <name type="scientific">Paenibacillus xylanexedens</name>
    <dbReference type="NCBI Taxonomy" id="528191"/>
    <lineage>
        <taxon>Bacteria</taxon>
        <taxon>Bacillati</taxon>
        <taxon>Bacillota</taxon>
        <taxon>Bacilli</taxon>
        <taxon>Bacillales</taxon>
        <taxon>Paenibacillaceae</taxon>
        <taxon>Paenibacillus</taxon>
    </lineage>
</organism>
<keyword evidence="3" id="KW-1185">Reference proteome</keyword>
<evidence type="ECO:0000313" key="3">
    <source>
        <dbReference type="Proteomes" id="UP000810207"/>
    </source>
</evidence>
<feature type="transmembrane region" description="Helical" evidence="1">
    <location>
        <begin position="6"/>
        <end position="27"/>
    </location>
</feature>
<dbReference type="RefSeq" id="WP_211081961.1">
    <property type="nucleotide sequence ID" value="NZ_CBCSLC010000017.1"/>
</dbReference>
<sequence>MSKRNIIIAIIIALIILILQLVLYFSVTNKEESALQVSSIPLQTKTVDELTITHRKATYTDHEV</sequence>
<proteinExistence type="predicted"/>
<keyword evidence="1" id="KW-0812">Transmembrane</keyword>
<evidence type="ECO:0000313" key="2">
    <source>
        <dbReference type="EMBL" id="MBP2245199.1"/>
    </source>
</evidence>
<accession>A0ABS4RQQ2</accession>